<reference evidence="4" key="1">
    <citation type="journal article" date="2019" name="Int. J. Syst. Evol. Microbiol.">
        <title>The Global Catalogue of Microorganisms (GCM) 10K type strain sequencing project: providing services to taxonomists for standard genome sequencing and annotation.</title>
        <authorList>
            <consortium name="The Broad Institute Genomics Platform"/>
            <consortium name="The Broad Institute Genome Sequencing Center for Infectious Disease"/>
            <person name="Wu L."/>
            <person name="Ma J."/>
        </authorList>
    </citation>
    <scope>NUCLEOTIDE SEQUENCE [LARGE SCALE GENOMIC DNA]</scope>
    <source>
        <strain evidence="4">CCUG 57942</strain>
    </source>
</reference>
<evidence type="ECO:0000313" key="3">
    <source>
        <dbReference type="EMBL" id="MFD2159310.1"/>
    </source>
</evidence>
<protein>
    <submittedName>
        <fullName evidence="3">Heavy-metal-associated domain-containing protein</fullName>
    </submittedName>
</protein>
<feature type="domain" description="HMA" evidence="2">
    <location>
        <begin position="64"/>
        <end position="129"/>
    </location>
</feature>
<dbReference type="Pfam" id="PF00403">
    <property type="entry name" value="HMA"/>
    <property type="match status" value="1"/>
</dbReference>
<evidence type="ECO:0000259" key="2">
    <source>
        <dbReference type="PROSITE" id="PS50846"/>
    </source>
</evidence>
<evidence type="ECO:0000313" key="4">
    <source>
        <dbReference type="Proteomes" id="UP001597389"/>
    </source>
</evidence>
<sequence>MKIKMTLLAASAMVSFAGIAQAEQCATSKKCKTACDSQKAAACEEKCETECADKCDSEKAVAANTTHFNVSGMTCGGCSKKLTTALAAVKGVKVKKVCHKSGCVDVVLSDGATADQVKETITKAGFKITPEQKKS</sequence>
<evidence type="ECO:0000256" key="1">
    <source>
        <dbReference type="SAM" id="SignalP"/>
    </source>
</evidence>
<dbReference type="PROSITE" id="PS50846">
    <property type="entry name" value="HMA_2"/>
    <property type="match status" value="1"/>
</dbReference>
<dbReference type="InterPro" id="IPR036163">
    <property type="entry name" value="HMA_dom_sf"/>
</dbReference>
<feature type="chain" id="PRO_5045929835" evidence="1">
    <location>
        <begin position="23"/>
        <end position="135"/>
    </location>
</feature>
<comment type="caution">
    <text evidence="3">The sequence shown here is derived from an EMBL/GenBank/DDBJ whole genome shotgun (WGS) entry which is preliminary data.</text>
</comment>
<organism evidence="3 4">
    <name type="scientific">Rubritalea tangerina</name>
    <dbReference type="NCBI Taxonomy" id="430798"/>
    <lineage>
        <taxon>Bacteria</taxon>
        <taxon>Pseudomonadati</taxon>
        <taxon>Verrucomicrobiota</taxon>
        <taxon>Verrucomicrobiia</taxon>
        <taxon>Verrucomicrobiales</taxon>
        <taxon>Rubritaleaceae</taxon>
        <taxon>Rubritalea</taxon>
    </lineage>
</organism>
<dbReference type="EMBL" id="JBHUJB010000043">
    <property type="protein sequence ID" value="MFD2159310.1"/>
    <property type="molecule type" value="Genomic_DNA"/>
</dbReference>
<name>A0ABW4ZC67_9BACT</name>
<dbReference type="CDD" id="cd00371">
    <property type="entry name" value="HMA"/>
    <property type="match status" value="1"/>
</dbReference>
<accession>A0ABW4ZC67</accession>
<dbReference type="RefSeq" id="WP_377090817.1">
    <property type="nucleotide sequence ID" value="NZ_JBHSJL010000014.1"/>
</dbReference>
<dbReference type="Gene3D" id="3.30.70.100">
    <property type="match status" value="1"/>
</dbReference>
<keyword evidence="1" id="KW-0732">Signal</keyword>
<dbReference type="SUPFAM" id="SSF55008">
    <property type="entry name" value="HMA, heavy metal-associated domain"/>
    <property type="match status" value="1"/>
</dbReference>
<dbReference type="Proteomes" id="UP001597389">
    <property type="component" value="Unassembled WGS sequence"/>
</dbReference>
<gene>
    <name evidence="3" type="ORF">ACFSW8_10405</name>
</gene>
<feature type="signal peptide" evidence="1">
    <location>
        <begin position="1"/>
        <end position="22"/>
    </location>
</feature>
<keyword evidence="4" id="KW-1185">Reference proteome</keyword>
<proteinExistence type="predicted"/>
<dbReference type="InterPro" id="IPR006121">
    <property type="entry name" value="HMA_dom"/>
</dbReference>